<reference evidence="5 6" key="1">
    <citation type="journal article" date="2024" name="Commun. Biol.">
        <title>Comparative genomic analysis of thermophilic fungi reveals convergent evolutionary adaptations and gene losses.</title>
        <authorList>
            <person name="Steindorff A.S."/>
            <person name="Aguilar-Pontes M.V."/>
            <person name="Robinson A.J."/>
            <person name="Andreopoulos B."/>
            <person name="LaButti K."/>
            <person name="Kuo A."/>
            <person name="Mondo S."/>
            <person name="Riley R."/>
            <person name="Otillar R."/>
            <person name="Haridas S."/>
            <person name="Lipzen A."/>
            <person name="Grimwood J."/>
            <person name="Schmutz J."/>
            <person name="Clum A."/>
            <person name="Reid I.D."/>
            <person name="Moisan M.C."/>
            <person name="Butler G."/>
            <person name="Nguyen T.T.M."/>
            <person name="Dewar K."/>
            <person name="Conant G."/>
            <person name="Drula E."/>
            <person name="Henrissat B."/>
            <person name="Hansel C."/>
            <person name="Singer S."/>
            <person name="Hutchinson M.I."/>
            <person name="de Vries R.P."/>
            <person name="Natvig D.O."/>
            <person name="Powell A.J."/>
            <person name="Tsang A."/>
            <person name="Grigoriev I.V."/>
        </authorList>
    </citation>
    <scope>NUCLEOTIDE SEQUENCE [LARGE SCALE GENOMIC DNA]</scope>
    <source>
        <strain evidence="5 6">CBS 494.80</strain>
    </source>
</reference>
<dbReference type="Proteomes" id="UP001595075">
    <property type="component" value="Unassembled WGS sequence"/>
</dbReference>
<keyword evidence="3" id="KW-0378">Hydrolase</keyword>
<keyword evidence="6" id="KW-1185">Reference proteome</keyword>
<dbReference type="InterPro" id="IPR001365">
    <property type="entry name" value="A_deaminase_dom"/>
</dbReference>
<comment type="cofactor">
    <cofactor evidence="1">
        <name>Zn(2+)</name>
        <dbReference type="ChEBI" id="CHEBI:29105"/>
    </cofactor>
</comment>
<dbReference type="PANTHER" id="PTHR43114">
    <property type="entry name" value="ADENINE DEAMINASE"/>
    <property type="match status" value="1"/>
</dbReference>
<organism evidence="5 6">
    <name type="scientific">Oculimacula yallundae</name>
    <dbReference type="NCBI Taxonomy" id="86028"/>
    <lineage>
        <taxon>Eukaryota</taxon>
        <taxon>Fungi</taxon>
        <taxon>Dikarya</taxon>
        <taxon>Ascomycota</taxon>
        <taxon>Pezizomycotina</taxon>
        <taxon>Leotiomycetes</taxon>
        <taxon>Helotiales</taxon>
        <taxon>Ploettnerulaceae</taxon>
        <taxon>Oculimacula</taxon>
    </lineage>
</organism>
<evidence type="ECO:0000313" key="5">
    <source>
        <dbReference type="EMBL" id="KAL2069973.1"/>
    </source>
</evidence>
<gene>
    <name evidence="5" type="ORF">VTL71DRAFT_14653</name>
</gene>
<proteinExistence type="predicted"/>
<dbReference type="EMBL" id="JAZHXI010000007">
    <property type="protein sequence ID" value="KAL2069973.1"/>
    <property type="molecule type" value="Genomic_DNA"/>
</dbReference>
<dbReference type="Pfam" id="PF00962">
    <property type="entry name" value="A_deaminase"/>
    <property type="match status" value="1"/>
</dbReference>
<accession>A0ABR4CJ84</accession>
<dbReference type="Gene3D" id="3.20.20.140">
    <property type="entry name" value="Metal-dependent hydrolases"/>
    <property type="match status" value="1"/>
</dbReference>
<dbReference type="InterPro" id="IPR006330">
    <property type="entry name" value="Ado/ade_deaminase"/>
</dbReference>
<evidence type="ECO:0000256" key="3">
    <source>
        <dbReference type="ARBA" id="ARBA00022801"/>
    </source>
</evidence>
<dbReference type="SUPFAM" id="SSF51556">
    <property type="entry name" value="Metallo-dependent hydrolases"/>
    <property type="match status" value="1"/>
</dbReference>
<evidence type="ECO:0000259" key="4">
    <source>
        <dbReference type="Pfam" id="PF00962"/>
    </source>
</evidence>
<dbReference type="NCBIfam" id="TIGR01430">
    <property type="entry name" value="aden_deam"/>
    <property type="match status" value="1"/>
</dbReference>
<feature type="domain" description="Adenosine deaminase" evidence="4">
    <location>
        <begin position="29"/>
        <end position="367"/>
    </location>
</feature>
<keyword evidence="2" id="KW-0479">Metal-binding</keyword>
<protein>
    <recommendedName>
        <fullName evidence="4">Adenosine deaminase domain-containing protein</fullName>
    </recommendedName>
</protein>
<evidence type="ECO:0000256" key="1">
    <source>
        <dbReference type="ARBA" id="ARBA00001947"/>
    </source>
</evidence>
<name>A0ABR4CJ84_9HELO</name>
<dbReference type="InterPro" id="IPR032466">
    <property type="entry name" value="Metal_Hydrolase"/>
</dbReference>
<evidence type="ECO:0000256" key="2">
    <source>
        <dbReference type="ARBA" id="ARBA00022723"/>
    </source>
</evidence>
<evidence type="ECO:0000313" key="6">
    <source>
        <dbReference type="Proteomes" id="UP001595075"/>
    </source>
</evidence>
<sequence>MTRPIPYSTIQSWKSTIRSHPDLFIHQIPKIELHIHLEGTLTPSLRFTLATRNSIPLKSTFLNRTFHTLPELEAAYNLLEPISVKGSGVSAFFDAYYGGMECLRTEEDFYDLAWAYFERAAELNVVYCEVMVDLQAHTRRGVSVEDVMRGLKRAREQAWEKLNLTANYILSFLRDLSPSSAMEHYELALPYRDIFVGIGLDSNEYDRPPLLFQDLYTRARADGLKLTAHCDVTQKNTLEHIRQVVEELGGTGAERVDHGLDVVESETLVRKIVEKGVGMTLCPWAYVRHHTEANLFSYVRTLMDAGVKICISSDSPAYVESNWVTDNLALLKLKGGFTIEDVVRVQRDAVDMCWADEKTKERLRGEIGNFVEKREVERLEL</sequence>
<comment type="caution">
    <text evidence="5">The sequence shown here is derived from an EMBL/GenBank/DDBJ whole genome shotgun (WGS) entry which is preliminary data.</text>
</comment>
<dbReference type="PANTHER" id="PTHR43114:SF7">
    <property type="entry name" value="ADENOSINE DEAMINASE DOMAIN-CONTAINING PROTEIN"/>
    <property type="match status" value="1"/>
</dbReference>